<dbReference type="PROSITE" id="PS01128">
    <property type="entry name" value="SHIKIMATE_KINASE"/>
    <property type="match status" value="1"/>
</dbReference>
<evidence type="ECO:0000256" key="4">
    <source>
        <dbReference type="ARBA" id="ARBA00022605"/>
    </source>
</evidence>
<comment type="function">
    <text evidence="11">Catalyzes the specific phosphorylation of the 3-hydroxyl group of shikimic acid using ATP as a cosubstrate.</text>
</comment>
<protein>
    <recommendedName>
        <fullName evidence="3 11">Shikimate kinase</fullName>
        <shortName evidence="11">SK</shortName>
        <ecNumber evidence="3 11">2.7.1.71</ecNumber>
    </recommendedName>
</protein>
<dbReference type="GO" id="GO:0009423">
    <property type="term" value="P:chorismate biosynthetic process"/>
    <property type="evidence" value="ECO:0007669"/>
    <property type="project" value="UniProtKB-UniRule"/>
</dbReference>
<evidence type="ECO:0000256" key="9">
    <source>
        <dbReference type="ARBA" id="ARBA00023141"/>
    </source>
</evidence>
<comment type="subcellular location">
    <subcellularLocation>
        <location evidence="11">Cytoplasm</location>
    </subcellularLocation>
</comment>
<keyword evidence="5 11" id="KW-0808">Transferase</keyword>
<evidence type="ECO:0000313" key="12">
    <source>
        <dbReference type="EMBL" id="KIC57340.1"/>
    </source>
</evidence>
<name>A0A0B4CZ81_9MICO</name>
<sequence>MTSPAIVLIGPMGAGKTSVGKRVAKRLGLPFTDSDAVIVREHGAIETIFATHGEEHFRELERRAVADALQAGGIVALGGGAVLHPGTQTALAGHRVVLLTVAPHNVAARIRGGARPLLQEGDAVERWHEIYAARRPLYERLAHVSFDTSAGPLQDTVDALAAWIEAELPGDDHARGAQE</sequence>
<dbReference type="InterPro" id="IPR000623">
    <property type="entry name" value="Shikimate_kinase/TSH1"/>
</dbReference>
<dbReference type="GO" id="GO:0005524">
    <property type="term" value="F:ATP binding"/>
    <property type="evidence" value="ECO:0007669"/>
    <property type="project" value="UniProtKB-UniRule"/>
</dbReference>
<evidence type="ECO:0000256" key="1">
    <source>
        <dbReference type="ARBA" id="ARBA00004842"/>
    </source>
</evidence>
<feature type="binding site" evidence="11">
    <location>
        <position position="35"/>
    </location>
    <ligand>
        <name>substrate</name>
    </ligand>
</feature>
<dbReference type="SUPFAM" id="SSF52540">
    <property type="entry name" value="P-loop containing nucleoside triphosphate hydrolases"/>
    <property type="match status" value="1"/>
</dbReference>
<keyword evidence="9 11" id="KW-0057">Aromatic amino acid biosynthesis</keyword>
<dbReference type="EC" id="2.7.1.71" evidence="3 11"/>
<dbReference type="Gene3D" id="3.40.50.300">
    <property type="entry name" value="P-loop containing nucleotide triphosphate hydrolases"/>
    <property type="match status" value="1"/>
</dbReference>
<feature type="binding site" evidence="11">
    <location>
        <position position="115"/>
    </location>
    <ligand>
        <name>ATP</name>
        <dbReference type="ChEBI" id="CHEBI:30616"/>
    </ligand>
</feature>
<evidence type="ECO:0000256" key="7">
    <source>
        <dbReference type="ARBA" id="ARBA00022777"/>
    </source>
</evidence>
<keyword evidence="11" id="KW-0460">Magnesium</keyword>
<feature type="binding site" evidence="11">
    <location>
        <position position="134"/>
    </location>
    <ligand>
        <name>substrate</name>
    </ligand>
</feature>
<dbReference type="AlphaFoldDB" id="A0A0B4CZ81"/>
<dbReference type="EMBL" id="JWSZ01000012">
    <property type="protein sequence ID" value="KIC57340.1"/>
    <property type="molecule type" value="Genomic_DNA"/>
</dbReference>
<proteinExistence type="inferred from homology"/>
<evidence type="ECO:0000256" key="8">
    <source>
        <dbReference type="ARBA" id="ARBA00022840"/>
    </source>
</evidence>
<gene>
    <name evidence="11" type="primary">aroK</name>
    <name evidence="12" type="ORF">RM52_09955</name>
</gene>
<dbReference type="GO" id="GO:0008652">
    <property type="term" value="P:amino acid biosynthetic process"/>
    <property type="evidence" value="ECO:0007669"/>
    <property type="project" value="UniProtKB-KW"/>
</dbReference>
<evidence type="ECO:0000313" key="13">
    <source>
        <dbReference type="Proteomes" id="UP000031202"/>
    </source>
</evidence>
<comment type="caution">
    <text evidence="11">Lacks conserved residue(s) required for the propagation of feature annotation.</text>
</comment>
<dbReference type="GO" id="GO:0000287">
    <property type="term" value="F:magnesium ion binding"/>
    <property type="evidence" value="ECO:0007669"/>
    <property type="project" value="UniProtKB-UniRule"/>
</dbReference>
<dbReference type="PANTHER" id="PTHR21087:SF16">
    <property type="entry name" value="SHIKIMATE KINASE 1, CHLOROPLASTIC"/>
    <property type="match status" value="1"/>
</dbReference>
<evidence type="ECO:0000256" key="10">
    <source>
        <dbReference type="ARBA" id="ARBA00048567"/>
    </source>
</evidence>
<dbReference type="CDD" id="cd00464">
    <property type="entry name" value="SK"/>
    <property type="match status" value="1"/>
</dbReference>
<evidence type="ECO:0000256" key="11">
    <source>
        <dbReference type="HAMAP-Rule" id="MF_00109"/>
    </source>
</evidence>
<keyword evidence="7 11" id="KW-0418">Kinase</keyword>
<dbReference type="GO" id="GO:0005829">
    <property type="term" value="C:cytosol"/>
    <property type="evidence" value="ECO:0007669"/>
    <property type="project" value="TreeGrafter"/>
</dbReference>
<reference evidence="12 13" key="1">
    <citation type="submission" date="2014-12" db="EMBL/GenBank/DDBJ databases">
        <title>Genome sequencing of Microbacterium hominis TPW29.</title>
        <authorList>
            <person name="Tan P.W."/>
            <person name="Chan K.-G."/>
        </authorList>
    </citation>
    <scope>NUCLEOTIDE SEQUENCE [LARGE SCALE GENOMIC DNA]</scope>
    <source>
        <strain evidence="12 13">TPW29</strain>
    </source>
</reference>
<accession>A0A0B4CZ81</accession>
<comment type="catalytic activity">
    <reaction evidence="10 11">
        <text>shikimate + ATP = 3-phosphoshikimate + ADP + H(+)</text>
        <dbReference type="Rhea" id="RHEA:13121"/>
        <dbReference type="ChEBI" id="CHEBI:15378"/>
        <dbReference type="ChEBI" id="CHEBI:30616"/>
        <dbReference type="ChEBI" id="CHEBI:36208"/>
        <dbReference type="ChEBI" id="CHEBI:145989"/>
        <dbReference type="ChEBI" id="CHEBI:456216"/>
        <dbReference type="EC" id="2.7.1.71"/>
    </reaction>
</comment>
<dbReference type="GO" id="GO:0004765">
    <property type="term" value="F:shikimate kinase activity"/>
    <property type="evidence" value="ECO:0007669"/>
    <property type="project" value="UniProtKB-UniRule"/>
</dbReference>
<keyword evidence="8 11" id="KW-0067">ATP-binding</keyword>
<keyword evidence="11" id="KW-0963">Cytoplasm</keyword>
<feature type="binding site" evidence="11">
    <location>
        <begin position="13"/>
        <end position="18"/>
    </location>
    <ligand>
        <name>ATP</name>
        <dbReference type="ChEBI" id="CHEBI:30616"/>
    </ligand>
</feature>
<organism evidence="12 13">
    <name type="scientific">Microbacterium hominis</name>
    <dbReference type="NCBI Taxonomy" id="162426"/>
    <lineage>
        <taxon>Bacteria</taxon>
        <taxon>Bacillati</taxon>
        <taxon>Actinomycetota</taxon>
        <taxon>Actinomycetes</taxon>
        <taxon>Micrococcales</taxon>
        <taxon>Microbacteriaceae</taxon>
        <taxon>Microbacterium</taxon>
    </lineage>
</organism>
<feature type="binding site" evidence="11">
    <location>
        <position position="17"/>
    </location>
    <ligand>
        <name>Mg(2+)</name>
        <dbReference type="ChEBI" id="CHEBI:18420"/>
    </ligand>
</feature>
<keyword evidence="11" id="KW-0479">Metal-binding</keyword>
<feature type="binding site" evidence="11">
    <location>
        <position position="58"/>
    </location>
    <ligand>
        <name>substrate</name>
    </ligand>
</feature>
<evidence type="ECO:0000256" key="5">
    <source>
        <dbReference type="ARBA" id="ARBA00022679"/>
    </source>
</evidence>
<comment type="subunit">
    <text evidence="11">Monomer.</text>
</comment>
<dbReference type="InterPro" id="IPR027417">
    <property type="entry name" value="P-loop_NTPase"/>
</dbReference>
<comment type="pathway">
    <text evidence="1 11">Metabolic intermediate biosynthesis; chorismate biosynthesis; chorismate from D-erythrose 4-phosphate and phosphoenolpyruvate: step 5/7.</text>
</comment>
<dbReference type="InterPro" id="IPR031322">
    <property type="entry name" value="Shikimate/glucono_kinase"/>
</dbReference>
<dbReference type="UniPathway" id="UPA00053">
    <property type="reaction ID" value="UER00088"/>
</dbReference>
<feature type="binding site" evidence="11">
    <location>
        <position position="79"/>
    </location>
    <ligand>
        <name>substrate</name>
    </ligand>
</feature>
<dbReference type="Pfam" id="PF01202">
    <property type="entry name" value="SKI"/>
    <property type="match status" value="1"/>
</dbReference>
<evidence type="ECO:0000256" key="3">
    <source>
        <dbReference type="ARBA" id="ARBA00012154"/>
    </source>
</evidence>
<dbReference type="InterPro" id="IPR023000">
    <property type="entry name" value="Shikimate_kinase_CS"/>
</dbReference>
<keyword evidence="6 11" id="KW-0547">Nucleotide-binding</keyword>
<comment type="similarity">
    <text evidence="2 11">Belongs to the shikimate kinase family.</text>
</comment>
<evidence type="ECO:0000256" key="2">
    <source>
        <dbReference type="ARBA" id="ARBA00006997"/>
    </source>
</evidence>
<dbReference type="GO" id="GO:0009073">
    <property type="term" value="P:aromatic amino acid family biosynthetic process"/>
    <property type="evidence" value="ECO:0007669"/>
    <property type="project" value="UniProtKB-KW"/>
</dbReference>
<dbReference type="Proteomes" id="UP000031202">
    <property type="component" value="Unassembled WGS sequence"/>
</dbReference>
<evidence type="ECO:0000256" key="6">
    <source>
        <dbReference type="ARBA" id="ARBA00022741"/>
    </source>
</evidence>
<dbReference type="PRINTS" id="PR01100">
    <property type="entry name" value="SHIKIMTKNASE"/>
</dbReference>
<comment type="caution">
    <text evidence="12">The sequence shown here is derived from an EMBL/GenBank/DDBJ whole genome shotgun (WGS) entry which is preliminary data.</text>
</comment>
<dbReference type="HAMAP" id="MF_00109">
    <property type="entry name" value="Shikimate_kinase"/>
    <property type="match status" value="1"/>
</dbReference>
<keyword evidence="4 11" id="KW-0028">Amino-acid biosynthesis</keyword>
<dbReference type="PANTHER" id="PTHR21087">
    <property type="entry name" value="SHIKIMATE KINASE"/>
    <property type="match status" value="1"/>
</dbReference>
<dbReference type="RefSeq" id="WP_039415999.1">
    <property type="nucleotide sequence ID" value="NZ_JWSZ01000012.1"/>
</dbReference>
<comment type="cofactor">
    <cofactor evidence="11">
        <name>Mg(2+)</name>
        <dbReference type="ChEBI" id="CHEBI:18420"/>
    </cofactor>
    <text evidence="11">Binds 1 Mg(2+) ion per subunit.</text>
</comment>